<reference evidence="10 11" key="1">
    <citation type="submission" date="2020-11" db="EMBL/GenBank/DDBJ databases">
        <title>Description of Pontivivens ytuae sp. nov. isolated from deep sea sediment of Mariana Trench.</title>
        <authorList>
            <person name="Wang Z."/>
            <person name="Sun Q.-L."/>
            <person name="Xu X.-D."/>
            <person name="Tang Y.-Z."/>
            <person name="Zhang J."/>
        </authorList>
    </citation>
    <scope>NUCLEOTIDE SEQUENCE [LARGE SCALE GENOMIC DNA]</scope>
    <source>
        <strain evidence="10 11">MT2928</strain>
    </source>
</reference>
<dbReference type="PRINTS" id="PR01008">
    <property type="entry name" value="FLGLRINGFLGH"/>
</dbReference>
<dbReference type="AlphaFoldDB" id="A0A7S9QCG9"/>
<evidence type="ECO:0000256" key="3">
    <source>
        <dbReference type="ARBA" id="ARBA00022729"/>
    </source>
</evidence>
<comment type="similarity">
    <text evidence="2 7">Belongs to the FlgH family.</text>
</comment>
<evidence type="ECO:0000256" key="2">
    <source>
        <dbReference type="ARBA" id="ARBA00006929"/>
    </source>
</evidence>
<gene>
    <name evidence="7" type="primary">flgH</name>
    <name evidence="10" type="ORF">I0K15_14965</name>
</gene>
<feature type="compositionally biased region" description="Low complexity" evidence="8">
    <location>
        <begin position="135"/>
        <end position="144"/>
    </location>
</feature>
<feature type="region of interest" description="Disordered" evidence="8">
    <location>
        <begin position="127"/>
        <end position="147"/>
    </location>
</feature>
<keyword evidence="4 7" id="KW-0472">Membrane</keyword>
<keyword evidence="10" id="KW-0966">Cell projection</keyword>
<dbReference type="GO" id="GO:0009279">
    <property type="term" value="C:cell outer membrane"/>
    <property type="evidence" value="ECO:0007669"/>
    <property type="project" value="UniProtKB-SubCell"/>
</dbReference>
<dbReference type="RefSeq" id="WP_196102302.1">
    <property type="nucleotide sequence ID" value="NZ_CP064942.1"/>
</dbReference>
<keyword evidence="6 7" id="KW-0998">Cell outer membrane</keyword>
<dbReference type="PANTHER" id="PTHR34933:SF1">
    <property type="entry name" value="FLAGELLAR L-RING PROTEIN"/>
    <property type="match status" value="1"/>
</dbReference>
<evidence type="ECO:0000256" key="9">
    <source>
        <dbReference type="SAM" id="SignalP"/>
    </source>
</evidence>
<name>A0A7S9QCG9_9RHOB</name>
<dbReference type="Proteomes" id="UP000594800">
    <property type="component" value="Chromosome"/>
</dbReference>
<evidence type="ECO:0000313" key="11">
    <source>
        <dbReference type="Proteomes" id="UP000594800"/>
    </source>
</evidence>
<dbReference type="Pfam" id="PF02107">
    <property type="entry name" value="FlgH"/>
    <property type="match status" value="1"/>
</dbReference>
<sequence length="239" mass="25524">MRTVLALLLLAGCATSPIGSPPEMTPVDRPDAEIVAAVSAERLALARAAVPAEPTYSGASLWRSGPSSLFGDRRARTLGDILTVVIEIDEEAEISNATDRSRSADEALSIPDLFGLPADLAERGIPVNPGVGLNSSTGTSGAGSTRREEEITLRVAATVVDVLPNGHLVVFGSQEVRVNFELRDLQVAGIVRPEDISRRNEITYDKIAGARVIYGGRGQITDLQQPRYGQQILERVLPF</sequence>
<evidence type="ECO:0000313" key="10">
    <source>
        <dbReference type="EMBL" id="QPH53091.1"/>
    </source>
</evidence>
<organism evidence="10 11">
    <name type="scientific">Pontivivens ytuae</name>
    <dbReference type="NCBI Taxonomy" id="2789856"/>
    <lineage>
        <taxon>Bacteria</taxon>
        <taxon>Pseudomonadati</taxon>
        <taxon>Pseudomonadota</taxon>
        <taxon>Alphaproteobacteria</taxon>
        <taxon>Rhodobacterales</taxon>
        <taxon>Paracoccaceae</taxon>
        <taxon>Pontivivens</taxon>
    </lineage>
</organism>
<accession>A0A7S9QCG9</accession>
<protein>
    <recommendedName>
        <fullName evidence="7">Flagellar L-ring protein</fullName>
    </recommendedName>
    <alternativeName>
        <fullName evidence="7">Basal body L-ring protein</fullName>
    </alternativeName>
</protein>
<keyword evidence="11" id="KW-1185">Reference proteome</keyword>
<evidence type="ECO:0000256" key="8">
    <source>
        <dbReference type="SAM" id="MobiDB-lite"/>
    </source>
</evidence>
<dbReference type="HAMAP" id="MF_00415">
    <property type="entry name" value="FlgH"/>
    <property type="match status" value="1"/>
</dbReference>
<evidence type="ECO:0000256" key="5">
    <source>
        <dbReference type="ARBA" id="ARBA00023143"/>
    </source>
</evidence>
<dbReference type="InterPro" id="IPR000527">
    <property type="entry name" value="Flag_Lring"/>
</dbReference>
<dbReference type="NCBIfam" id="NF001305">
    <property type="entry name" value="PRK00249.1-5"/>
    <property type="match status" value="1"/>
</dbReference>
<evidence type="ECO:0000256" key="1">
    <source>
        <dbReference type="ARBA" id="ARBA00002591"/>
    </source>
</evidence>
<proteinExistence type="inferred from homology"/>
<evidence type="ECO:0000256" key="4">
    <source>
        <dbReference type="ARBA" id="ARBA00023136"/>
    </source>
</evidence>
<keyword evidence="5 7" id="KW-0975">Bacterial flagellum</keyword>
<comment type="function">
    <text evidence="1 7">Assembles around the rod to form the L-ring and probably protects the motor/basal body from shearing forces during rotation.</text>
</comment>
<dbReference type="PANTHER" id="PTHR34933">
    <property type="entry name" value="FLAGELLAR L-RING PROTEIN"/>
    <property type="match status" value="1"/>
</dbReference>
<evidence type="ECO:0000256" key="7">
    <source>
        <dbReference type="HAMAP-Rule" id="MF_00415"/>
    </source>
</evidence>
<dbReference type="GO" id="GO:0071973">
    <property type="term" value="P:bacterial-type flagellum-dependent cell motility"/>
    <property type="evidence" value="ECO:0007669"/>
    <property type="project" value="InterPro"/>
</dbReference>
<comment type="subunit">
    <text evidence="7">The basal body constitutes a major portion of the flagellar organelle and consists of four rings (L,P,S, and M) mounted on a central rod.</text>
</comment>
<dbReference type="KEGG" id="poz:I0K15_14965"/>
<dbReference type="EMBL" id="CP064942">
    <property type="protein sequence ID" value="QPH53091.1"/>
    <property type="molecule type" value="Genomic_DNA"/>
</dbReference>
<keyword evidence="10" id="KW-0969">Cilium</keyword>
<dbReference type="GO" id="GO:0009427">
    <property type="term" value="C:bacterial-type flagellum basal body, distal rod, L ring"/>
    <property type="evidence" value="ECO:0007669"/>
    <property type="project" value="InterPro"/>
</dbReference>
<dbReference type="GO" id="GO:0003774">
    <property type="term" value="F:cytoskeletal motor activity"/>
    <property type="evidence" value="ECO:0007669"/>
    <property type="project" value="InterPro"/>
</dbReference>
<feature type="chain" id="PRO_5032768170" description="Flagellar L-ring protein" evidence="9">
    <location>
        <begin position="20"/>
        <end position="239"/>
    </location>
</feature>
<keyword evidence="10" id="KW-0282">Flagellum</keyword>
<comment type="subcellular location">
    <subcellularLocation>
        <location evidence="7">Cell outer membrane</location>
    </subcellularLocation>
    <subcellularLocation>
        <location evidence="7">Bacterial flagellum basal body</location>
    </subcellularLocation>
</comment>
<keyword evidence="3 9" id="KW-0732">Signal</keyword>
<evidence type="ECO:0000256" key="6">
    <source>
        <dbReference type="ARBA" id="ARBA00023237"/>
    </source>
</evidence>
<feature type="signal peptide" evidence="9">
    <location>
        <begin position="1"/>
        <end position="19"/>
    </location>
</feature>